<dbReference type="Proteomes" id="UP000823388">
    <property type="component" value="Chromosome 5K"/>
</dbReference>
<comment type="caution">
    <text evidence="2">The sequence shown here is derived from an EMBL/GenBank/DDBJ whole genome shotgun (WGS) entry which is preliminary data.</text>
</comment>
<evidence type="ECO:0000256" key="1">
    <source>
        <dbReference type="SAM" id="MobiDB-lite"/>
    </source>
</evidence>
<evidence type="ECO:0000313" key="2">
    <source>
        <dbReference type="EMBL" id="KAG2597139.1"/>
    </source>
</evidence>
<feature type="region of interest" description="Disordered" evidence="1">
    <location>
        <begin position="1"/>
        <end position="83"/>
    </location>
</feature>
<feature type="compositionally biased region" description="Basic residues" evidence="1">
    <location>
        <begin position="59"/>
        <end position="70"/>
    </location>
</feature>
<protein>
    <submittedName>
        <fullName evidence="2">Uncharacterized protein</fullName>
    </submittedName>
</protein>
<organism evidence="2 3">
    <name type="scientific">Panicum virgatum</name>
    <name type="common">Blackwell switchgrass</name>
    <dbReference type="NCBI Taxonomy" id="38727"/>
    <lineage>
        <taxon>Eukaryota</taxon>
        <taxon>Viridiplantae</taxon>
        <taxon>Streptophyta</taxon>
        <taxon>Embryophyta</taxon>
        <taxon>Tracheophyta</taxon>
        <taxon>Spermatophyta</taxon>
        <taxon>Magnoliopsida</taxon>
        <taxon>Liliopsida</taxon>
        <taxon>Poales</taxon>
        <taxon>Poaceae</taxon>
        <taxon>PACMAD clade</taxon>
        <taxon>Panicoideae</taxon>
        <taxon>Panicodae</taxon>
        <taxon>Paniceae</taxon>
        <taxon>Panicinae</taxon>
        <taxon>Panicum</taxon>
        <taxon>Panicum sect. Hiantes</taxon>
    </lineage>
</organism>
<sequence length="167" mass="17202">MQGFAKRDKPPLIPSTAPPTGSQPPSTLLLCDRPFPISSAARPSTVPPTSSVTAPSPSPRRRGAGRRATRLRGAEGAAWRGARGAVLARQTERMREGVSVGGARAGLRMAGGTEGFGAAQHGSAAASSGGSRSSSAERASSKLLRELGSCMGAIDTCLHQYMSMEEK</sequence>
<dbReference type="AlphaFoldDB" id="A0A8T0SLK0"/>
<dbReference type="EMBL" id="CM029045">
    <property type="protein sequence ID" value="KAG2597139.1"/>
    <property type="molecule type" value="Genomic_DNA"/>
</dbReference>
<keyword evidence="3" id="KW-1185">Reference proteome</keyword>
<feature type="compositionally biased region" description="Low complexity" evidence="1">
    <location>
        <begin position="74"/>
        <end position="83"/>
    </location>
</feature>
<feature type="region of interest" description="Disordered" evidence="1">
    <location>
        <begin position="107"/>
        <end position="140"/>
    </location>
</feature>
<accession>A0A8T0SLK0</accession>
<evidence type="ECO:0000313" key="3">
    <source>
        <dbReference type="Proteomes" id="UP000823388"/>
    </source>
</evidence>
<gene>
    <name evidence="2" type="ORF">PVAP13_5KG191407</name>
</gene>
<feature type="compositionally biased region" description="Low complexity" evidence="1">
    <location>
        <begin position="38"/>
        <end position="55"/>
    </location>
</feature>
<feature type="compositionally biased region" description="Basic and acidic residues" evidence="1">
    <location>
        <begin position="1"/>
        <end position="10"/>
    </location>
</feature>
<feature type="compositionally biased region" description="Low complexity" evidence="1">
    <location>
        <begin position="107"/>
        <end position="138"/>
    </location>
</feature>
<proteinExistence type="predicted"/>
<name>A0A8T0SLK0_PANVG</name>
<reference evidence="2" key="1">
    <citation type="submission" date="2020-05" db="EMBL/GenBank/DDBJ databases">
        <title>WGS assembly of Panicum virgatum.</title>
        <authorList>
            <person name="Lovell J.T."/>
            <person name="Jenkins J."/>
            <person name="Shu S."/>
            <person name="Juenger T.E."/>
            <person name="Schmutz J."/>
        </authorList>
    </citation>
    <scope>NUCLEOTIDE SEQUENCE</scope>
    <source>
        <strain evidence="2">AP13</strain>
    </source>
</reference>